<comment type="caution">
    <text evidence="2">The sequence shown here is derived from an EMBL/GenBank/DDBJ whole genome shotgun (WGS) entry which is preliminary data.</text>
</comment>
<gene>
    <name evidence="2" type="ORF">CWB96_00220</name>
    <name evidence="1" type="ORF">CWB97_02215</name>
</gene>
<keyword evidence="3" id="KW-1185">Reference proteome</keyword>
<dbReference type="RefSeq" id="WP_138594666.1">
    <property type="nucleotide sequence ID" value="NZ_PNCK01000009.1"/>
</dbReference>
<reference evidence="2" key="3">
    <citation type="submission" date="2019-09" db="EMBL/GenBank/DDBJ databases">
        <title>Co-occurence of chitin degradation, pigmentation and bioactivity in marine Pseudoalteromonas.</title>
        <authorList>
            <person name="Sonnenschein E.C."/>
            <person name="Bech P.K."/>
        </authorList>
    </citation>
    <scope>NUCLEOTIDE SEQUENCE</scope>
    <source>
        <strain evidence="2">S2231</strain>
        <strain evidence="3">S2233</strain>
    </source>
</reference>
<sequence>MQDILPHCKHCHSTCIIGKLANKYIALCTVCDNGFAIAANTPEQLTEHHNSTISTQHLRKTLSTIQNHVVQQINVSLEDIEKHDYTTQVELTAEQKNQKYLLLGIQQGTANLKELIEKSLQLI</sequence>
<organism evidence="2 4">
    <name type="scientific">Pseudoalteromonas citrea</name>
    <dbReference type="NCBI Taxonomy" id="43655"/>
    <lineage>
        <taxon>Bacteria</taxon>
        <taxon>Pseudomonadati</taxon>
        <taxon>Pseudomonadota</taxon>
        <taxon>Gammaproteobacteria</taxon>
        <taxon>Alteromonadales</taxon>
        <taxon>Pseudoalteromonadaceae</taxon>
        <taxon>Pseudoalteromonas</taxon>
    </lineage>
</organism>
<dbReference type="AlphaFoldDB" id="A0A5S3XVE0"/>
<evidence type="ECO:0000313" key="2">
    <source>
        <dbReference type="EMBL" id="TMP63067.1"/>
    </source>
</evidence>
<proteinExistence type="predicted"/>
<reference evidence="4" key="2">
    <citation type="submission" date="2019-06" db="EMBL/GenBank/DDBJ databases">
        <title>Co-occurence of chitin degradation, pigmentation and bioactivity in marine Pseudoalteromonas.</title>
        <authorList>
            <person name="Sonnenschein E.C."/>
            <person name="Bech P.K."/>
        </authorList>
    </citation>
    <scope>NUCLEOTIDE SEQUENCE [LARGE SCALE GENOMIC DNA]</scope>
    <source>
        <strain evidence="4">S2231</strain>
        <strain evidence="1">S2233</strain>
    </source>
</reference>
<accession>A0A5S3XVE0</accession>
<name>A0A5S3XVE0_9GAMM</name>
<dbReference type="Proteomes" id="UP000307706">
    <property type="component" value="Unassembled WGS sequence"/>
</dbReference>
<evidence type="ECO:0000313" key="4">
    <source>
        <dbReference type="Proteomes" id="UP000307706"/>
    </source>
</evidence>
<evidence type="ECO:0000313" key="3">
    <source>
        <dbReference type="Proteomes" id="UP000305730"/>
    </source>
</evidence>
<protein>
    <submittedName>
        <fullName evidence="2">Uncharacterized protein</fullName>
    </submittedName>
</protein>
<dbReference type="EMBL" id="PNCL01000001">
    <property type="protein sequence ID" value="TMP63067.1"/>
    <property type="molecule type" value="Genomic_DNA"/>
</dbReference>
<dbReference type="Proteomes" id="UP000305730">
    <property type="component" value="Unassembled WGS sequence"/>
</dbReference>
<dbReference type="EMBL" id="PNCK01000009">
    <property type="protein sequence ID" value="TMP46291.1"/>
    <property type="molecule type" value="Genomic_DNA"/>
</dbReference>
<reference evidence="2 4" key="1">
    <citation type="submission" date="2017-12" db="EMBL/GenBank/DDBJ databases">
        <authorList>
            <person name="Paulsen S."/>
            <person name="Gram L.K."/>
        </authorList>
    </citation>
    <scope>NUCLEOTIDE SEQUENCE [LARGE SCALE GENOMIC DNA]</scope>
    <source>
        <strain evidence="2 4">S2231</strain>
        <strain evidence="1">S2233</strain>
    </source>
</reference>
<evidence type="ECO:0000313" key="1">
    <source>
        <dbReference type="EMBL" id="TMP46291.1"/>
    </source>
</evidence>